<name>A0ABD7S463_XANVA</name>
<keyword evidence="3" id="KW-1185">Reference proteome</keyword>
<dbReference type="Proteomes" id="UP000320455">
    <property type="component" value="Unassembled WGS sequence"/>
</dbReference>
<reference evidence="3" key="1">
    <citation type="journal article" date="2020" name="Phytopathology">
        <title>Genomic acquisitions in emerging populations of Xanthomonas vasicola pv. vasculorum infecting corn in the U.S. and Argentina.</title>
        <authorList>
            <person name="Perez-Quintero A.L."/>
        </authorList>
    </citation>
    <scope>NUCLEOTIDE SEQUENCE [LARGE SCALE GENOMIC DNA]</scope>
    <source>
        <strain evidence="3">Xvh-L</strain>
    </source>
</reference>
<keyword evidence="1" id="KW-0732">Signal</keyword>
<protein>
    <submittedName>
        <fullName evidence="2">Uncharacterized protein</fullName>
    </submittedName>
</protein>
<evidence type="ECO:0000313" key="2">
    <source>
        <dbReference type="EMBL" id="TWQ44020.1"/>
    </source>
</evidence>
<gene>
    <name evidence="2" type="ORF">FQK01_24975</name>
</gene>
<organism evidence="2 3">
    <name type="scientific">Xanthomonas vasicola</name>
    <dbReference type="NCBI Taxonomy" id="56459"/>
    <lineage>
        <taxon>Bacteria</taxon>
        <taxon>Pseudomonadati</taxon>
        <taxon>Pseudomonadota</taxon>
        <taxon>Gammaproteobacteria</taxon>
        <taxon>Lysobacterales</taxon>
        <taxon>Lysobacteraceae</taxon>
        <taxon>Xanthomonas</taxon>
    </lineage>
</organism>
<feature type="signal peptide" evidence="1">
    <location>
        <begin position="1"/>
        <end position="25"/>
    </location>
</feature>
<dbReference type="EMBL" id="VOCK01000259">
    <property type="protein sequence ID" value="TWQ44020.1"/>
    <property type="molecule type" value="Genomic_DNA"/>
</dbReference>
<evidence type="ECO:0000313" key="3">
    <source>
        <dbReference type="Proteomes" id="UP000320455"/>
    </source>
</evidence>
<feature type="chain" id="PRO_5044818469" evidence="1">
    <location>
        <begin position="26"/>
        <end position="59"/>
    </location>
</feature>
<evidence type="ECO:0000256" key="1">
    <source>
        <dbReference type="SAM" id="SignalP"/>
    </source>
</evidence>
<dbReference type="AlphaFoldDB" id="A0ABD7S463"/>
<accession>A0ABD7S463</accession>
<sequence>MMQSRHIAGATAMVLGAGLAWTALAGPAAGGSWATVAGYYPGMPKEAARKPARIASAGA</sequence>
<comment type="caution">
    <text evidence="2">The sequence shown here is derived from an EMBL/GenBank/DDBJ whole genome shotgun (WGS) entry which is preliminary data.</text>
</comment>
<proteinExistence type="predicted"/>